<dbReference type="PROSITE" id="PS50106">
    <property type="entry name" value="PDZ"/>
    <property type="match status" value="3"/>
</dbReference>
<feature type="region of interest" description="Disordered" evidence="1">
    <location>
        <begin position="861"/>
        <end position="931"/>
    </location>
</feature>
<dbReference type="CDD" id="cd00136">
    <property type="entry name" value="PDZ_canonical"/>
    <property type="match status" value="1"/>
</dbReference>
<feature type="compositionally biased region" description="Low complexity" evidence="1">
    <location>
        <begin position="1951"/>
        <end position="1966"/>
    </location>
</feature>
<feature type="region of interest" description="Disordered" evidence="1">
    <location>
        <begin position="1808"/>
        <end position="1856"/>
    </location>
</feature>
<feature type="compositionally biased region" description="Polar residues" evidence="1">
    <location>
        <begin position="1533"/>
        <end position="1545"/>
    </location>
</feature>
<feature type="region of interest" description="Disordered" evidence="1">
    <location>
        <begin position="511"/>
        <end position="640"/>
    </location>
</feature>
<feature type="region of interest" description="Disordered" evidence="1">
    <location>
        <begin position="1951"/>
        <end position="1980"/>
    </location>
</feature>
<keyword evidence="3" id="KW-1185">Reference proteome</keyword>
<dbReference type="OrthoDB" id="42382at2759"/>
<feature type="compositionally biased region" description="Low complexity" evidence="1">
    <location>
        <begin position="1876"/>
        <end position="1889"/>
    </location>
</feature>
<feature type="region of interest" description="Disordered" evidence="1">
    <location>
        <begin position="2432"/>
        <end position="2454"/>
    </location>
</feature>
<name>A0A6J1MBI8_DROHY</name>
<feature type="region of interest" description="Disordered" evidence="1">
    <location>
        <begin position="2245"/>
        <end position="2270"/>
    </location>
</feature>
<feature type="domain" description="PDZ" evidence="2">
    <location>
        <begin position="2719"/>
        <end position="2791"/>
    </location>
</feature>
<feature type="region of interest" description="Disordered" evidence="1">
    <location>
        <begin position="1763"/>
        <end position="1793"/>
    </location>
</feature>
<protein>
    <submittedName>
        <fullName evidence="4">Uncharacterized protein LOC111603320</fullName>
    </submittedName>
</protein>
<feature type="region of interest" description="Disordered" evidence="1">
    <location>
        <begin position="2170"/>
        <end position="2206"/>
    </location>
</feature>
<dbReference type="RefSeq" id="XP_023176610.2">
    <property type="nucleotide sequence ID" value="XM_023320842.2"/>
</dbReference>
<feature type="region of interest" description="Disordered" evidence="1">
    <location>
        <begin position="1391"/>
        <end position="1461"/>
    </location>
</feature>
<dbReference type="KEGG" id="dhe:111603320"/>
<dbReference type="PANTHER" id="PTHR11324">
    <property type="entry name" value="IL16-RELATED"/>
    <property type="match status" value="1"/>
</dbReference>
<feature type="region of interest" description="Disordered" evidence="1">
    <location>
        <begin position="722"/>
        <end position="742"/>
    </location>
</feature>
<feature type="region of interest" description="Disordered" evidence="1">
    <location>
        <begin position="180"/>
        <end position="227"/>
    </location>
</feature>
<proteinExistence type="predicted"/>
<feature type="compositionally biased region" description="Polar residues" evidence="1">
    <location>
        <begin position="2367"/>
        <end position="2384"/>
    </location>
</feature>
<feature type="region of interest" description="Disordered" evidence="1">
    <location>
        <begin position="2102"/>
        <end position="2121"/>
    </location>
</feature>
<feature type="region of interest" description="Disordered" evidence="1">
    <location>
        <begin position="2043"/>
        <end position="2088"/>
    </location>
</feature>
<feature type="compositionally biased region" description="Acidic residues" evidence="1">
    <location>
        <begin position="732"/>
        <end position="742"/>
    </location>
</feature>
<feature type="region of interest" description="Disordered" evidence="1">
    <location>
        <begin position="1671"/>
        <end position="1693"/>
    </location>
</feature>
<evidence type="ECO:0000313" key="4">
    <source>
        <dbReference type="RefSeq" id="XP_023176610.2"/>
    </source>
</evidence>
<feature type="compositionally biased region" description="Low complexity" evidence="1">
    <location>
        <begin position="551"/>
        <end position="572"/>
    </location>
</feature>
<feature type="compositionally biased region" description="Pro residues" evidence="1">
    <location>
        <begin position="204"/>
        <end position="213"/>
    </location>
</feature>
<feature type="domain" description="PDZ" evidence="2">
    <location>
        <begin position="2494"/>
        <end position="2579"/>
    </location>
</feature>
<feature type="compositionally biased region" description="Low complexity" evidence="1">
    <location>
        <begin position="865"/>
        <end position="930"/>
    </location>
</feature>
<feature type="region of interest" description="Disordered" evidence="1">
    <location>
        <begin position="387"/>
        <end position="408"/>
    </location>
</feature>
<feature type="compositionally biased region" description="Basic and acidic residues" evidence="1">
    <location>
        <begin position="1841"/>
        <end position="1856"/>
    </location>
</feature>
<organism evidence="3 4">
    <name type="scientific">Drosophila hydei</name>
    <name type="common">Fruit fly</name>
    <dbReference type="NCBI Taxonomy" id="7224"/>
    <lineage>
        <taxon>Eukaryota</taxon>
        <taxon>Metazoa</taxon>
        <taxon>Ecdysozoa</taxon>
        <taxon>Arthropoda</taxon>
        <taxon>Hexapoda</taxon>
        <taxon>Insecta</taxon>
        <taxon>Pterygota</taxon>
        <taxon>Neoptera</taxon>
        <taxon>Endopterygota</taxon>
        <taxon>Diptera</taxon>
        <taxon>Brachycera</taxon>
        <taxon>Muscomorpha</taxon>
        <taxon>Ephydroidea</taxon>
        <taxon>Drosophilidae</taxon>
        <taxon>Drosophila</taxon>
    </lineage>
</organism>
<dbReference type="SUPFAM" id="SSF50156">
    <property type="entry name" value="PDZ domain-like"/>
    <property type="match status" value="3"/>
</dbReference>
<dbReference type="CTD" id="39583"/>
<feature type="region of interest" description="Disordered" evidence="1">
    <location>
        <begin position="2628"/>
        <end position="2660"/>
    </location>
</feature>
<feature type="region of interest" description="Disordered" evidence="1">
    <location>
        <begin position="1116"/>
        <end position="1145"/>
    </location>
</feature>
<feature type="compositionally biased region" description="Low complexity" evidence="1">
    <location>
        <begin position="2172"/>
        <end position="2206"/>
    </location>
</feature>
<feature type="region of interest" description="Disordered" evidence="1">
    <location>
        <begin position="1873"/>
        <end position="1892"/>
    </location>
</feature>
<feature type="compositionally biased region" description="Low complexity" evidence="1">
    <location>
        <begin position="2065"/>
        <end position="2088"/>
    </location>
</feature>
<dbReference type="InterPro" id="IPR001478">
    <property type="entry name" value="PDZ"/>
</dbReference>
<dbReference type="OMA" id="DMTRIEC"/>
<dbReference type="Pfam" id="PF00595">
    <property type="entry name" value="PDZ"/>
    <property type="match status" value="3"/>
</dbReference>
<evidence type="ECO:0000256" key="1">
    <source>
        <dbReference type="SAM" id="MobiDB-lite"/>
    </source>
</evidence>
<accession>A0A6J1MBI8</accession>
<dbReference type="GeneID" id="111603320"/>
<evidence type="ECO:0000313" key="3">
    <source>
        <dbReference type="Proteomes" id="UP000504633"/>
    </source>
</evidence>
<feature type="compositionally biased region" description="Low complexity" evidence="1">
    <location>
        <begin position="1546"/>
        <end position="1562"/>
    </location>
</feature>
<dbReference type="SMART" id="SM00228">
    <property type="entry name" value="PDZ"/>
    <property type="match status" value="3"/>
</dbReference>
<feature type="compositionally biased region" description="Pro residues" evidence="1">
    <location>
        <begin position="1402"/>
        <end position="1417"/>
    </location>
</feature>
<dbReference type="Proteomes" id="UP000504633">
    <property type="component" value="Unplaced"/>
</dbReference>
<feature type="compositionally biased region" description="Low complexity" evidence="1">
    <location>
        <begin position="2633"/>
        <end position="2651"/>
    </location>
</feature>
<reference evidence="4" key="1">
    <citation type="submission" date="2025-08" db="UniProtKB">
        <authorList>
            <consortium name="RefSeq"/>
        </authorList>
    </citation>
    <scope>IDENTIFICATION</scope>
    <source>
        <strain evidence="4">15085-1641.00</strain>
        <tissue evidence="4">Whole body</tissue>
    </source>
</reference>
<feature type="region of interest" description="Disordered" evidence="1">
    <location>
        <begin position="2366"/>
        <end position="2385"/>
    </location>
</feature>
<sequence>MASTTTTMSQCKDTNPTAATDDDYITVVEVDDPTSSTKDTNHLKKLVKRQSSVAEDSSFITVLTINEQQQLLQQQQQQQQQQVQSGTDEPEHVTVYRLPGERLGFGLKFQGGTRNTELVQKLYIQSCAADSPASKVATSWGHLREGDEIQSIDGHQVSQMTRIDCVRCLKDSVAIHLIVRNGHGQKPPSEDEQQSEVSISLNAQPPPPPPVPPRKLVKRQNSKEGTPATVQLVVEKPLTPPPDAEYYINLFAESLKAGSESDDTASTISTVIDKLSMGSNYSSDTELASSLNGPELAKLVQPFTLLEEEFQLEQPLSQPKLIIPGNNYENVEFKTEKVNVYENVELKSPLSTPTPKPRVLLATVEPKKRSIIPMPRKIATPSKLPIEVAPPRIPTDSPTTPTNESPKEIKEFSTKIPKAKLISSIVSPGFSRAKTEGEIKLHLQPAKQQSPQLKSRIPIVTTPVQKSPPANKSMATSMIALTPTSPLSANSNIPRLLQKQKSETDLKLGFYRSKSKDFSPTPGQLRAPLQRANSAEAPARSTPERTFIPVLLNSGSRSSSNSTESLSSICSNGSNGRSPKGPKPKPPERVQSLLKTQIPKLQSLPTTPPQQQPKLSMQTFRQSSNGTPPSTPMNTPSPTSNREIRFKIQTYESKTQDEDKLPSLFDLVHKQDAVDKQDAAAKPQRDIAALLAAAAAEAADLARESPPPLVVGKCTKIVDDNQTNTCYSSSSSDEDDGEQDDVDAAEREYICEDGEKLGPPELINGPGPSEAYFNMYWHSNMLPTIGEVEEEFSSLEPQSLTNGHPSAIVEELKKLPHYVPPEKATAKMEAQAEQTQAELAQVQSNDKIVVHAKAAGDKADQFVESSSASTASTASTTTSSTEETSESRSSSSSQKSSSKTQRTITTKVVTTKTSSTTSSSSSSSSCSSSSNAFMSPLADISFKLQPYEEREEAQPAITTTIHEERRVVREQQTLSELRTKDALTGEEQLLTSAESKSSSARFKKISSNDNLLDLADVEQLQPLTATVSAETCLKERLENPQDKQSIETGILTLSECGKQLQLSDNGGISSYTECEQTEQQTYLEGQQLLNELPVDSDALPTLEREFSETLTVSKDGEKQVTKRLEQSKDSPGKKGAKLLKKTDEERRLEQEAQKIIESYQKVKKETEKLYNLQLADDEQGFDLSAFEQAEPHVEQQAKAQAEQQIEALVEQQMENVVEQKVEPVLEQLELQAEQLLVPPVKQETKATVEEPVELLVEQPVKPEAEQLVKSPVEHVELLVMQQIEPQTEQLVATPIKQETKPPVEEQVELLAELQVETSVGKQTQASVEQQVKARVEQQVKAPVEQQVNALVEQPKDQPKPIENENQVAVTSPIVEDDLGYVLHKNIIDAPKPEKLSKTATPKPAPKPVPKPKPPLPSSKPRMSPTVVKPKTAPPPVPSKRSELGLGVKPKPTQRRSSLELTPPKPLERIIVGVEQVNESPIINLASVDLPNVAPKAINDNLVAQAVDLLHDDLHFESHRLPNAEKQREVVGQSGESLTEPNGNVLSASSSMTSTASSSSSVATPITTPILVSATSSLDSVKSVIEVINGHANDTDEPNESSDNGPSGDDEQQVENVSTTLTLNREHETDLGTLNNHNNNNNIGTVNITATATAAAAAATGSKKPLLISTLTSPSTASSTSNSSPTLGQSLQSKHNNNNKMELLSSPAIAATTTTTVSATTTKQLLVQDYLSYASPPTYSRLPPDGHEFPPNFSEPLIMHPKLSFEHNNNNNSNNKLEAAPPLPKTGPPPTVPRKMYRQDLVINMEDARQTARAAESPGATPSSGGALRDYQRSLSASAPRKPSDWRKDEKSEKSVRDKIAMFSSSNELDAIVPAPTATSSSSSSTSTFSRKPLNMSSENLLEAASSTPAPSLKTRAMSVENLNDAQRQYQLAKQLPQLHVADSMYSLHTLSTPSNSSSGSSYSYASLPRRTHGGSGGGVSASAVERRISFSGEGDAATRKAAITNILEQRRRSLSKLRGLVIPERPQLLEPILDLPEIKSQVKAASGEDSTDSGLGETRPLRNANSNIISNSNISNNSNNNSNINGSSYRSFFTATQRRPLDTQLSQPPAKPPRTSLASALSMPSRLTPCQQQQLQVQQNFLADQESDTDSVFSNTARVPTPPEKFALTRTLSSETNTSIASSNTSTLTSGSSAGSQASCSSLGSTPTVDLTRRVLKCQLNGSVNGNSNSNELANSNRKSILASAKCRSAKSRGQENSNDNDNDSTDGEACVLNGRRLKSSYKQQQQQQQQHQLLTKQLVVDKLINVAAYVELTSDTDDSSRRSDTPAKISAMFIDEERKASFKADPAQQAKQRVEQAKPVICPLPQRTQTPKLGNANKSQTTAELREKFERSAAAAAAAATPPVPLPVHKAITTVALANAKPHHERFSSLDSLASSSSGVSSTTQNVSTTQETATEFGSFSSLGSNQSLITAQDVQQIVEEADPPLKTPEAFIIVLQRDTPESSIGITLAGGSDYEAKEITIHKILSNTPAAKDGRLKKGDRILAVNGMSMRGLTHRESISVLKTPRPEVVVVVTRSESLVIKTLNKKRSSLGSLSSLNEKPTELDYERKRNYHKASRSLDLDLDIVSNDATVPSTPSTPSTGTSSPQQPASLLDETNSNDADVTIAGIRARRQLSRGDAAKLSTSELLERAAEARHAIAAEIRAQAEDVASGAGARCVEIVKDSCGLGFSIEGGFDSPLGNRPLIVKKVFMGGAAQKTNQVRNGDEILSINGASTARMTRVDAWNYMKQLPLGPVKITLA</sequence>
<evidence type="ECO:0000259" key="2">
    <source>
        <dbReference type="PROSITE" id="PS50106"/>
    </source>
</evidence>
<feature type="region of interest" description="Disordered" evidence="1">
    <location>
        <begin position="1589"/>
        <end position="1615"/>
    </location>
</feature>
<dbReference type="PANTHER" id="PTHR11324:SF16">
    <property type="entry name" value="PDZ DOMAIN-CONTAINING PROTEIN 2"/>
    <property type="match status" value="1"/>
</dbReference>
<dbReference type="Gene3D" id="2.30.42.10">
    <property type="match status" value="3"/>
</dbReference>
<dbReference type="CDD" id="cd06762">
    <property type="entry name" value="PDZ6_PDZD2-PDZ3_hPro-IL-16-like"/>
    <property type="match status" value="1"/>
</dbReference>
<feature type="region of interest" description="Disordered" evidence="1">
    <location>
        <begin position="1521"/>
        <end position="1562"/>
    </location>
</feature>
<feature type="compositionally biased region" description="Basic and acidic residues" evidence="1">
    <location>
        <begin position="1116"/>
        <end position="1132"/>
    </location>
</feature>
<gene>
    <name evidence="4" type="primary">LOC111603320</name>
</gene>
<feature type="domain" description="PDZ" evidence="2">
    <location>
        <begin position="92"/>
        <end position="172"/>
    </location>
</feature>
<feature type="compositionally biased region" description="Low complexity" evidence="1">
    <location>
        <begin position="623"/>
        <end position="640"/>
    </location>
</feature>
<feature type="compositionally biased region" description="Pro residues" evidence="1">
    <location>
        <begin position="1780"/>
        <end position="1791"/>
    </location>
</feature>
<feature type="compositionally biased region" description="Low complexity" evidence="1">
    <location>
        <begin position="1671"/>
        <end position="1686"/>
    </location>
</feature>
<dbReference type="InterPro" id="IPR036034">
    <property type="entry name" value="PDZ_sf"/>
</dbReference>
<feature type="compositionally biased region" description="Low complexity" evidence="1">
    <location>
        <begin position="1418"/>
        <end position="1430"/>
    </location>
</feature>
<dbReference type="CDD" id="cd06763">
    <property type="entry name" value="PDZ7_PDZD2-PDZ4_hPro-IL-16-like"/>
    <property type="match status" value="1"/>
</dbReference>